<dbReference type="GO" id="GO:0008168">
    <property type="term" value="F:methyltransferase activity"/>
    <property type="evidence" value="ECO:0007669"/>
    <property type="project" value="UniProtKB-KW"/>
</dbReference>
<keyword evidence="4" id="KW-1185">Reference proteome</keyword>
<keyword evidence="3" id="KW-0489">Methyltransferase</keyword>
<feature type="chain" id="PRO_5045812468" evidence="1">
    <location>
        <begin position="31"/>
        <end position="250"/>
    </location>
</feature>
<dbReference type="PROSITE" id="PS51257">
    <property type="entry name" value="PROKAR_LIPOPROTEIN"/>
    <property type="match status" value="1"/>
</dbReference>
<feature type="signal peptide" evidence="1">
    <location>
        <begin position="1"/>
        <end position="30"/>
    </location>
</feature>
<name>A0ABW6C3T1_9BACT</name>
<sequence length="250" mass="27808">MKTSSYQSTKQLFVLLLLWLFLGAGGACQAQVEQKAAIYTTKSPGTGGTGKVYMGREIARVIGTGGGGWLDRSTRQEEENSLRAIDSMMLSPQNVVADIGAGTGFYTFRVAEKIPKGKIYAVELQDAFVSALKKRSQELGLSNVEVVKGGTKSINVPDASLDLAFMVDVYHELEYPQEMLQAIHRALKPGGKLLLMEYRAEDPKVAIRELHKMTAEQVKKELEANGFKLFKREDSLPIQHFLMFERMEKK</sequence>
<dbReference type="InterPro" id="IPR029063">
    <property type="entry name" value="SAM-dependent_MTases_sf"/>
</dbReference>
<accession>A0ABW6C3T1</accession>
<keyword evidence="1" id="KW-0732">Signal</keyword>
<evidence type="ECO:0000313" key="4">
    <source>
        <dbReference type="Proteomes" id="UP001597641"/>
    </source>
</evidence>
<dbReference type="CDD" id="cd02440">
    <property type="entry name" value="AdoMet_MTases"/>
    <property type="match status" value="1"/>
</dbReference>
<dbReference type="Proteomes" id="UP001597641">
    <property type="component" value="Unassembled WGS sequence"/>
</dbReference>
<comment type="caution">
    <text evidence="3">The sequence shown here is derived from an EMBL/GenBank/DDBJ whole genome shotgun (WGS) entry which is preliminary data.</text>
</comment>
<evidence type="ECO:0000313" key="3">
    <source>
        <dbReference type="EMBL" id="MFD3003864.1"/>
    </source>
</evidence>
<dbReference type="SUPFAM" id="SSF53335">
    <property type="entry name" value="S-adenosyl-L-methionine-dependent methyltransferases"/>
    <property type="match status" value="1"/>
</dbReference>
<dbReference type="PANTHER" id="PTHR43861">
    <property type="entry name" value="TRANS-ACONITATE 2-METHYLTRANSFERASE-RELATED"/>
    <property type="match status" value="1"/>
</dbReference>
<organism evidence="3 4">
    <name type="scientific">Pontibacter toksunensis</name>
    <dbReference type="NCBI Taxonomy" id="1332631"/>
    <lineage>
        <taxon>Bacteria</taxon>
        <taxon>Pseudomonadati</taxon>
        <taxon>Bacteroidota</taxon>
        <taxon>Cytophagia</taxon>
        <taxon>Cytophagales</taxon>
        <taxon>Hymenobacteraceae</taxon>
        <taxon>Pontibacter</taxon>
    </lineage>
</organism>
<dbReference type="RefSeq" id="WP_377492085.1">
    <property type="nucleotide sequence ID" value="NZ_JBHUOX010000047.1"/>
</dbReference>
<dbReference type="InterPro" id="IPR025714">
    <property type="entry name" value="Methyltranfer_dom"/>
</dbReference>
<proteinExistence type="predicted"/>
<evidence type="ECO:0000256" key="1">
    <source>
        <dbReference type="SAM" id="SignalP"/>
    </source>
</evidence>
<evidence type="ECO:0000259" key="2">
    <source>
        <dbReference type="Pfam" id="PF13847"/>
    </source>
</evidence>
<reference evidence="4" key="1">
    <citation type="journal article" date="2019" name="Int. J. Syst. Evol. Microbiol.">
        <title>The Global Catalogue of Microorganisms (GCM) 10K type strain sequencing project: providing services to taxonomists for standard genome sequencing and annotation.</title>
        <authorList>
            <consortium name="The Broad Institute Genomics Platform"/>
            <consortium name="The Broad Institute Genome Sequencing Center for Infectious Disease"/>
            <person name="Wu L."/>
            <person name="Ma J."/>
        </authorList>
    </citation>
    <scope>NUCLEOTIDE SEQUENCE [LARGE SCALE GENOMIC DNA]</scope>
    <source>
        <strain evidence="4">KCTC 23984</strain>
    </source>
</reference>
<feature type="domain" description="Methyltransferase" evidence="2">
    <location>
        <begin position="94"/>
        <end position="216"/>
    </location>
</feature>
<dbReference type="Gene3D" id="3.40.50.150">
    <property type="entry name" value="Vaccinia Virus protein VP39"/>
    <property type="match status" value="1"/>
</dbReference>
<gene>
    <name evidence="3" type="ORF">ACFS7Z_26145</name>
</gene>
<dbReference type="EC" id="2.1.1.-" evidence="3"/>
<keyword evidence="3" id="KW-0808">Transferase</keyword>
<dbReference type="Pfam" id="PF13847">
    <property type="entry name" value="Methyltransf_31"/>
    <property type="match status" value="1"/>
</dbReference>
<dbReference type="GO" id="GO:0032259">
    <property type="term" value="P:methylation"/>
    <property type="evidence" value="ECO:0007669"/>
    <property type="project" value="UniProtKB-KW"/>
</dbReference>
<dbReference type="EMBL" id="JBHUOX010000047">
    <property type="protein sequence ID" value="MFD3003864.1"/>
    <property type="molecule type" value="Genomic_DNA"/>
</dbReference>
<protein>
    <submittedName>
        <fullName evidence="3">Class I SAM-dependent methyltransferase</fullName>
        <ecNumber evidence="3">2.1.1.-</ecNumber>
    </submittedName>
</protein>